<dbReference type="PANTHER" id="PTHR22851:SF0">
    <property type="entry name" value="DDB1- AND CUL4-ASSOCIATED FACTOR 13"/>
    <property type="match status" value="1"/>
</dbReference>
<evidence type="ECO:0000256" key="7">
    <source>
        <dbReference type="ARBA" id="ARBA00023274"/>
    </source>
</evidence>
<evidence type="ECO:0000313" key="13">
    <source>
        <dbReference type="Proteomes" id="UP000019462"/>
    </source>
</evidence>
<dbReference type="InterPro" id="IPR007287">
    <property type="entry name" value="Sof1"/>
</dbReference>
<dbReference type="HOGENOM" id="CLU_033999_0_0_1"/>
<feature type="compositionally biased region" description="Basic and acidic residues" evidence="10">
    <location>
        <begin position="470"/>
        <end position="479"/>
    </location>
</feature>
<dbReference type="InterPro" id="IPR051733">
    <property type="entry name" value="WD_repeat_DCAF13/WDSOF1"/>
</dbReference>
<dbReference type="SMART" id="SM00320">
    <property type="entry name" value="WD40"/>
    <property type="match status" value="7"/>
</dbReference>
<dbReference type="InterPro" id="IPR019775">
    <property type="entry name" value="WD40_repeat_CS"/>
</dbReference>
<dbReference type="AlphaFoldDB" id="W3VMN1"/>
<accession>W3VMN1</accession>
<dbReference type="GO" id="GO:0000462">
    <property type="term" value="P:maturation of SSU-rRNA from tricistronic rRNA transcript (SSU-rRNA, 5.8S rRNA, LSU-rRNA)"/>
    <property type="evidence" value="ECO:0007669"/>
    <property type="project" value="TreeGrafter"/>
</dbReference>
<keyword evidence="5" id="KW-0677">Repeat</keyword>
<feature type="repeat" description="WD" evidence="9">
    <location>
        <begin position="62"/>
        <end position="104"/>
    </location>
</feature>
<organism evidence="12 13">
    <name type="scientific">Moesziomyces aphidis</name>
    <name type="common">Pseudozyma aphidis</name>
    <dbReference type="NCBI Taxonomy" id="84754"/>
    <lineage>
        <taxon>Eukaryota</taxon>
        <taxon>Fungi</taxon>
        <taxon>Dikarya</taxon>
        <taxon>Basidiomycota</taxon>
        <taxon>Ustilaginomycotina</taxon>
        <taxon>Ustilaginomycetes</taxon>
        <taxon>Ustilaginales</taxon>
        <taxon>Ustilaginaceae</taxon>
        <taxon>Moesziomyces</taxon>
    </lineage>
</organism>
<evidence type="ECO:0000256" key="5">
    <source>
        <dbReference type="ARBA" id="ARBA00022737"/>
    </source>
</evidence>
<dbReference type="PRINTS" id="PR00320">
    <property type="entry name" value="GPROTEINBRPT"/>
</dbReference>
<dbReference type="UniPathway" id="UPA00143"/>
<dbReference type="Gene3D" id="2.130.10.10">
    <property type="entry name" value="YVTN repeat-like/Quinoprotein amine dehydrogenase"/>
    <property type="match status" value="3"/>
</dbReference>
<feature type="region of interest" description="Disordered" evidence="10">
    <location>
        <begin position="1"/>
        <end position="29"/>
    </location>
</feature>
<comment type="caution">
    <text evidence="12">The sequence shown here is derived from an EMBL/GenBank/DDBJ whole genome shotgun (WGS) entry which is preliminary data.</text>
</comment>
<protein>
    <recommendedName>
        <fullName evidence="3">DDB1- and CUL4-associated factor 13</fullName>
    </recommendedName>
    <alternativeName>
        <fullName evidence="8">WD repeat and SOF domain-containing protein 1</fullName>
    </alternativeName>
</protein>
<dbReference type="InterPro" id="IPR001680">
    <property type="entry name" value="WD40_rpt"/>
</dbReference>
<dbReference type="GO" id="GO:0032040">
    <property type="term" value="C:small-subunit processome"/>
    <property type="evidence" value="ECO:0007669"/>
    <property type="project" value="TreeGrafter"/>
</dbReference>
<evidence type="ECO:0000259" key="11">
    <source>
        <dbReference type="Pfam" id="PF04158"/>
    </source>
</evidence>
<evidence type="ECO:0000256" key="4">
    <source>
        <dbReference type="ARBA" id="ARBA00022574"/>
    </source>
</evidence>
<evidence type="ECO:0000256" key="6">
    <source>
        <dbReference type="ARBA" id="ARBA00023242"/>
    </source>
</evidence>
<dbReference type="Proteomes" id="UP000019462">
    <property type="component" value="Unassembled WGS sequence"/>
</dbReference>
<dbReference type="EMBL" id="AWNI01000009">
    <property type="protein sequence ID" value="ETS62814.1"/>
    <property type="molecule type" value="Genomic_DNA"/>
</dbReference>
<feature type="region of interest" description="Disordered" evidence="10">
    <location>
        <begin position="150"/>
        <end position="201"/>
    </location>
</feature>
<name>W3VMN1_MOEAP</name>
<evidence type="ECO:0000256" key="9">
    <source>
        <dbReference type="PROSITE-ProRule" id="PRU00221"/>
    </source>
</evidence>
<feature type="compositionally biased region" description="Low complexity" evidence="10">
    <location>
        <begin position="179"/>
        <end position="192"/>
    </location>
</feature>
<feature type="region of interest" description="Disordered" evidence="10">
    <location>
        <begin position="470"/>
        <end position="526"/>
    </location>
</feature>
<keyword evidence="6" id="KW-0539">Nucleus</keyword>
<feature type="compositionally biased region" description="Basic and acidic residues" evidence="10">
    <location>
        <begin position="509"/>
        <end position="526"/>
    </location>
</feature>
<dbReference type="Pfam" id="PF00400">
    <property type="entry name" value="WD40"/>
    <property type="match status" value="4"/>
</dbReference>
<keyword evidence="4 9" id="KW-0853">WD repeat</keyword>
<feature type="repeat" description="WD" evidence="9">
    <location>
        <begin position="335"/>
        <end position="376"/>
    </location>
</feature>
<feature type="repeat" description="WD" evidence="9">
    <location>
        <begin position="379"/>
        <end position="420"/>
    </location>
</feature>
<dbReference type="PROSITE" id="PS00678">
    <property type="entry name" value="WD_REPEATS_1"/>
    <property type="match status" value="1"/>
</dbReference>
<dbReference type="InterPro" id="IPR036322">
    <property type="entry name" value="WD40_repeat_dom_sf"/>
</dbReference>
<dbReference type="InterPro" id="IPR020472">
    <property type="entry name" value="WD40_PAC1"/>
</dbReference>
<dbReference type="OrthoDB" id="10249065at2759"/>
<evidence type="ECO:0000256" key="10">
    <source>
        <dbReference type="SAM" id="MobiDB-lite"/>
    </source>
</evidence>
<sequence length="526" mass="58394">MKIKALSRSLDVHAPARQGDPAPLSRNLDPALHPFDKPREYTRAVNAAKLDRLFAKPFVGALEGHIDGIYSIAKDTNRLNVVASGSGDGEIRLWDLARQKPIYVYPRAHSGIIQSICISPLTFMSPSGNSSVGRRMLSCSTDRTVKVWDADPRPDGLGQGTFNAMEDDDDDDDNDDMELTTGGSLRRGGLLSTRDKDVPPSEPLTVYSGKTAFNSLTHHATSAVFASASSNIQTWDLERGGSSDPLLSMTWGPDAINVVRFNLSEREVLASAGSDRGIVLYDLRSGKPLTKMIMQMRANDIAWHPTEPTVFAVASEDHNVYTFDMRHLNSATQVYKDHVAAVMSVDFSPTGTELVSGSYDRTLRIWEYGKGNHSRDVYHTKRMQRIFSTSFSMDARFVLSGSDDGNLRIWKARASEKLGMLSGKEMASREYSESLRKKWSGVGEVSKIEKQRHVPKAIKQAQRLKTTMIDARKNKEENRRKHSKVSSARGESEMVHSADPTIFESFQAGEKKPKAARKEAILSQRD</sequence>
<keyword evidence="7" id="KW-0687">Ribonucleoprotein</keyword>
<dbReference type="GO" id="GO:0016567">
    <property type="term" value="P:protein ubiquitination"/>
    <property type="evidence" value="ECO:0007669"/>
    <property type="project" value="UniProtKB-UniPathway"/>
</dbReference>
<evidence type="ECO:0000313" key="12">
    <source>
        <dbReference type="EMBL" id="ETS62814.1"/>
    </source>
</evidence>
<comment type="subcellular location">
    <subcellularLocation>
        <location evidence="1">Nucleus</location>
        <location evidence="1">Nucleolus</location>
    </subcellularLocation>
</comment>
<comment type="similarity">
    <text evidence="2">Belongs to the WD repeat DCAF13/WDSOF1 family.</text>
</comment>
<reference evidence="12 13" key="1">
    <citation type="journal article" date="2014" name="Genome Announc.">
        <title>Genome sequence of the basidiomycetous fungus Pseudozyma aphidis DSM70725, an efficient producer of biosurfactant mannosylerythritol lipids.</title>
        <authorList>
            <person name="Lorenz S."/>
            <person name="Guenther M."/>
            <person name="Grumaz C."/>
            <person name="Rupp S."/>
            <person name="Zibek S."/>
            <person name="Sohn K."/>
        </authorList>
    </citation>
    <scope>NUCLEOTIDE SEQUENCE [LARGE SCALE GENOMIC DNA]</scope>
    <source>
        <strain evidence="13">ATCC 32657 / CBS 517.83 / DSM 70725 / JCM 10318 / NBRC 10182 / NRRL Y-7954 / St-0401</strain>
    </source>
</reference>
<gene>
    <name evidence="12" type="ORF">PaG_02567</name>
</gene>
<evidence type="ECO:0000256" key="2">
    <source>
        <dbReference type="ARBA" id="ARBA00005649"/>
    </source>
</evidence>
<dbReference type="PANTHER" id="PTHR22851">
    <property type="entry name" value="U3 SMALL NUCLEOLAR RNA U3 SNORNA ASSOCIATED PROTEIN"/>
    <property type="match status" value="1"/>
</dbReference>
<evidence type="ECO:0000256" key="3">
    <source>
        <dbReference type="ARBA" id="ARBA00021762"/>
    </source>
</evidence>
<dbReference type="SUPFAM" id="SSF50978">
    <property type="entry name" value="WD40 repeat-like"/>
    <property type="match status" value="1"/>
</dbReference>
<dbReference type="Pfam" id="PF04158">
    <property type="entry name" value="Sof1"/>
    <property type="match status" value="1"/>
</dbReference>
<evidence type="ECO:0000256" key="8">
    <source>
        <dbReference type="ARBA" id="ARBA00032239"/>
    </source>
</evidence>
<feature type="domain" description="Sof1-like protein" evidence="11">
    <location>
        <begin position="412"/>
        <end position="490"/>
    </location>
</feature>
<dbReference type="InterPro" id="IPR015943">
    <property type="entry name" value="WD40/YVTN_repeat-like_dom_sf"/>
</dbReference>
<evidence type="ECO:0000256" key="1">
    <source>
        <dbReference type="ARBA" id="ARBA00004604"/>
    </source>
</evidence>
<dbReference type="PROSITE" id="PS50082">
    <property type="entry name" value="WD_REPEATS_2"/>
    <property type="match status" value="3"/>
</dbReference>
<keyword evidence="13" id="KW-1185">Reference proteome</keyword>
<dbReference type="PROSITE" id="PS50294">
    <property type="entry name" value="WD_REPEATS_REGION"/>
    <property type="match status" value="3"/>
</dbReference>
<proteinExistence type="inferred from homology"/>
<feature type="compositionally biased region" description="Acidic residues" evidence="10">
    <location>
        <begin position="165"/>
        <end position="178"/>
    </location>
</feature>